<dbReference type="EMBL" id="LN890527">
    <property type="protein sequence ID" value="CUS23354.1"/>
    <property type="molecule type" value="Genomic_DNA"/>
</dbReference>
<feature type="repeat" description="ANK" evidence="3">
    <location>
        <begin position="31"/>
        <end position="51"/>
    </location>
</feature>
<dbReference type="InterPro" id="IPR036770">
    <property type="entry name" value="Ankyrin_rpt-contain_sf"/>
</dbReference>
<evidence type="ECO:0000256" key="2">
    <source>
        <dbReference type="ARBA" id="ARBA00023043"/>
    </source>
</evidence>
<keyword evidence="2 3" id="KW-0040">ANK repeat</keyword>
<evidence type="ECO:0000313" key="4">
    <source>
        <dbReference type="EMBL" id="CUS23354.1"/>
    </source>
</evidence>
<proteinExistence type="predicted"/>
<sequence length="202" mass="22590">MNIWIAASDGRAELVEKFLSEGFTAESKDPNGYTPIHAAASYGHINLLRKLCSSPYSGSVNVRDNDGDTPLHHCEDANTARVILEELGGDAKLTNNEGKTALAVCEEDGEFTELIQYLRGVVGQQEEPLGIDSEQLAQFKDNLRYTLENDPETDDPQSIERRQKLEQILNGGNPEQDLENYIRDLVRSQLLTDDEPSKRRKD</sequence>
<accession>A0A0P1KVT0</accession>
<keyword evidence="1" id="KW-0677">Repeat</keyword>
<gene>
    <name evidence="4" type="ORF">LAQU0_S09e02872g</name>
</gene>
<evidence type="ECO:0000256" key="3">
    <source>
        <dbReference type="PROSITE-ProRule" id="PRU00023"/>
    </source>
</evidence>
<organism evidence="4 5">
    <name type="scientific">Lachancea quebecensis</name>
    <dbReference type="NCBI Taxonomy" id="1654605"/>
    <lineage>
        <taxon>Eukaryota</taxon>
        <taxon>Fungi</taxon>
        <taxon>Dikarya</taxon>
        <taxon>Ascomycota</taxon>
        <taxon>Saccharomycotina</taxon>
        <taxon>Saccharomycetes</taxon>
        <taxon>Saccharomycetales</taxon>
        <taxon>Saccharomycetaceae</taxon>
        <taxon>Lachancea</taxon>
    </lineage>
</organism>
<dbReference type="Proteomes" id="UP000236544">
    <property type="component" value="Unassembled WGS sequence"/>
</dbReference>
<dbReference type="Pfam" id="PF12796">
    <property type="entry name" value="Ank_2"/>
    <property type="match status" value="1"/>
</dbReference>
<name>A0A0P1KVT0_9SACH</name>
<dbReference type="SMART" id="SM00248">
    <property type="entry name" value="ANK"/>
    <property type="match status" value="2"/>
</dbReference>
<keyword evidence="5" id="KW-1185">Reference proteome</keyword>
<reference evidence="5" key="1">
    <citation type="submission" date="2015-10" db="EMBL/GenBank/DDBJ databases">
        <authorList>
            <person name="Devillers H."/>
        </authorList>
    </citation>
    <scope>NUCLEOTIDE SEQUENCE [LARGE SCALE GENOMIC DNA]</scope>
</reference>
<evidence type="ECO:0000256" key="1">
    <source>
        <dbReference type="ARBA" id="ARBA00022737"/>
    </source>
</evidence>
<dbReference type="PROSITE" id="PS50297">
    <property type="entry name" value="ANK_REP_REGION"/>
    <property type="match status" value="1"/>
</dbReference>
<dbReference type="Gene3D" id="1.25.40.20">
    <property type="entry name" value="Ankyrin repeat-containing domain"/>
    <property type="match status" value="1"/>
</dbReference>
<dbReference type="PROSITE" id="PS50088">
    <property type="entry name" value="ANK_REPEAT"/>
    <property type="match status" value="1"/>
</dbReference>
<dbReference type="OrthoDB" id="19174at2759"/>
<protein>
    <submittedName>
        <fullName evidence="4">LAQU0S09e02872g1_1</fullName>
    </submittedName>
</protein>
<dbReference type="SUPFAM" id="SSF48403">
    <property type="entry name" value="Ankyrin repeat"/>
    <property type="match status" value="1"/>
</dbReference>
<dbReference type="InterPro" id="IPR002110">
    <property type="entry name" value="Ankyrin_rpt"/>
</dbReference>
<dbReference type="PANTHER" id="PTHR24171">
    <property type="entry name" value="ANKYRIN REPEAT DOMAIN-CONTAINING PROTEIN 39-RELATED"/>
    <property type="match status" value="1"/>
</dbReference>
<evidence type="ECO:0000313" key="5">
    <source>
        <dbReference type="Proteomes" id="UP000236544"/>
    </source>
</evidence>
<dbReference type="AlphaFoldDB" id="A0A0P1KVT0"/>